<keyword evidence="10" id="KW-1185">Reference proteome</keyword>
<dbReference type="Proteomes" id="UP000019365">
    <property type="component" value="Unassembled WGS sequence"/>
</dbReference>
<dbReference type="Gene3D" id="2.150.10.10">
    <property type="entry name" value="Serralysin-like metalloprotease, C-terminal"/>
    <property type="match status" value="7"/>
</dbReference>
<dbReference type="RefSeq" id="WP_037296453.1">
    <property type="nucleotide sequence ID" value="NZ_ATAX01000006.1"/>
</dbReference>
<evidence type="ECO:0000256" key="3">
    <source>
        <dbReference type="ARBA" id="ARBA00022525"/>
    </source>
</evidence>
<dbReference type="SUPFAM" id="SSF51120">
    <property type="entry name" value="beta-Roll"/>
    <property type="match status" value="11"/>
</dbReference>
<dbReference type="InterPro" id="IPR018511">
    <property type="entry name" value="Hemolysin-typ_Ca-bd_CS"/>
</dbReference>
<dbReference type="GO" id="GO:0090729">
    <property type="term" value="F:toxin activity"/>
    <property type="evidence" value="ECO:0007669"/>
    <property type="project" value="UniProtKB-KW"/>
</dbReference>
<dbReference type="PATRIC" id="fig|1341157.4.peg.139"/>
<protein>
    <recommendedName>
        <fullName evidence="11">Haemolysin-type calcium binding-related domain-containing protein</fullName>
    </recommendedName>
</protein>
<feature type="region of interest" description="Disordered" evidence="8">
    <location>
        <begin position="328"/>
        <end position="348"/>
    </location>
</feature>
<evidence type="ECO:0000256" key="5">
    <source>
        <dbReference type="ARBA" id="ARBA00022737"/>
    </source>
</evidence>
<dbReference type="InterPro" id="IPR001343">
    <property type="entry name" value="Hemolysn_Ca-bd"/>
</dbReference>
<reference evidence="9 10" key="1">
    <citation type="journal article" date="2014" name="PLoS ONE">
        <title>Rumen cellulosomics: divergent fiber-degrading strategies revealed by comparative genome-wide analysis of six ruminococcal strains.</title>
        <authorList>
            <person name="Dassa B."/>
            <person name="Borovok I."/>
            <person name="Ruimy-Israeli V."/>
            <person name="Lamed R."/>
            <person name="Flint H.J."/>
            <person name="Duncan S.H."/>
            <person name="Henrissat B."/>
            <person name="Coutinho P."/>
            <person name="Morrison M."/>
            <person name="Mosoni P."/>
            <person name="Yeoman C.J."/>
            <person name="White B.A."/>
            <person name="Bayer E.A."/>
        </authorList>
    </citation>
    <scope>NUCLEOTIDE SEQUENCE [LARGE SCALE GENOMIC DNA]</scope>
    <source>
        <strain evidence="9 10">007c</strain>
    </source>
</reference>
<dbReference type="GO" id="GO:0005509">
    <property type="term" value="F:calcium ion binding"/>
    <property type="evidence" value="ECO:0007669"/>
    <property type="project" value="InterPro"/>
</dbReference>
<dbReference type="InterPro" id="IPR011049">
    <property type="entry name" value="Serralysin-like_metalloprot_C"/>
</dbReference>
<comment type="caution">
    <text evidence="9">The sequence shown here is derived from an EMBL/GenBank/DDBJ whole genome shotgun (WGS) entry which is preliminary data.</text>
</comment>
<dbReference type="PRINTS" id="PR01488">
    <property type="entry name" value="RTXTOXINA"/>
</dbReference>
<evidence type="ECO:0000256" key="6">
    <source>
        <dbReference type="ARBA" id="ARBA00023026"/>
    </source>
</evidence>
<dbReference type="PROSITE" id="PS00330">
    <property type="entry name" value="HEMOLYSIN_CALCIUM"/>
    <property type="match status" value="22"/>
</dbReference>
<evidence type="ECO:0000256" key="8">
    <source>
        <dbReference type="SAM" id="MobiDB-lite"/>
    </source>
</evidence>
<comment type="subcellular location">
    <subcellularLocation>
        <location evidence="1">Membrane</location>
    </subcellularLocation>
    <subcellularLocation>
        <location evidence="2">Secreted</location>
    </subcellularLocation>
</comment>
<dbReference type="PANTHER" id="PTHR38340:SF1">
    <property type="entry name" value="S-LAYER PROTEIN"/>
    <property type="match status" value="1"/>
</dbReference>
<feature type="compositionally biased region" description="Polar residues" evidence="8">
    <location>
        <begin position="328"/>
        <end position="346"/>
    </location>
</feature>
<sequence length="2844" mass="304961">MENEVSILTWINGWREAKGLSADEKLTEEQAKRFVAEFCENFEFSSDNSAKVLIFSENADADKIAELTKNYEEGTVTVIDDLDEIKLLNSDDLRNAVAAAVGEEWFERLYNGETAEKFTTGRAFEDQLAIRDFVYSEIIKNSSASDMIALVAEDAVDSVWNRTLRNEVFSCDTLTTINGILKDELIQKLFYGMGYIGYSAASMNKVLNSYINAYAESYNGNNILTMNDDETVSEYINRMLGDGSAEKYMPLIAFINDENTFKSDMACYLNEYGNELSNDEKEELAFIAGISLDKLDKFAKCNTVIYGNNYEYSSNYVQELIKERKSSNSLSAETGSSANDLNLTGSEDSDSKVKSLIDLSDELVGDFGDWSGYSSGILATYEDLIESFSHVNSEKEFNQTLVKELLKGTSEKEMYEMYKDFHLYEQEQEGYRAVYRAAQANGNKYQKLGGKFDDLGNALSYIGAGIGVASSIYNYATGERTPDTRRDALVECGKALTGIFADKLVGVVTEKVLVATVFPAITEVTAGIFGTGAVGGAIATVGSVVLAVAAVFEVAFIADWAVESVWDIIKDFADGDGEFHPFKIMGDKWVEKGEEVLKFLHITDLIDMFLDSKSAVVRVEPLIFDLDNDGFSIIDKSEGAYFDKDNNGFRERIDWTKTDAFLALDRNNNGKIDNGTELFGDTTYINGEDKYAENGFAALKQYDENDDGVIDSNDSVFGDLRLWLDENGDGISQSSELSTLADHNITAITAVADEEKIDTGTDAVIDGTASFEYADGTKGKFGALWATANYYDTKEDYDAEMEGINIGNLGNMPSLAAALAKDDGTLQGYIDAFHSAVSYTDKMESLDNILFTMSGALDIDAKSRGSNIDARRLHVVETVMGEDFKGVNGANPNSTAANILKGIYNNISSKYYTIFNIDTVKPYIEQLVPYENENGKTKFYSSFMCISILNELNAHPESTILTDVCKHLALFGINGDVDYDVLMDINSFFSYDRKLSNAVNKEFVSQNIHLGTNSADTINGSTGADVLIGGPGNDKLSGGTGNDTYIYAKGFGNDIMGDSSGRNRIKFRGLNSTDVFVTYPSTGYNAVVTIKETGETLTINDFRYSDIYRNYTLEFEDKTIGITEEGSPFFNIIGTDKNDNIPMFFGGGTAYGLEGDDTLNGTGGSDTIYGNEGNDTLNGNGGADYLDGGVGNDKLYGGTGDDIYVYGKDYGNDIISDNSGKNTIKFVGLKSTDVYVVYPSSGYDAILTVTETGETLTIKDFRYSDIYRNFTLVFEDKTLGVAEEGSPFLDIKGTESGETIPMFFGGGSAYGFEGNDTINGTGGADAIYGNEGDDTLNGNGGADYLDGGVGNDKLYGGTGDDIYVYGKDYGNDIISDNSGKNTIKFVGLKSTDVYVVYPSSGYDAILTVTETGETLTIKDFRYSDIYRNYKLIFEDKTLGVAEEGSPFLDIKGTESGETIPMFFGGGSAYGFEGNDTINGTGGADTIYGNEGDDTLNGNGGADYLDGGVGNDKLYGGTGDDIYVYGKGYGNDIISDNSGKNRIRFTGLNSTDVYVVYPTSGYDAVLTVAATGETLTIKDFRYSDIYRNFTLEFDDKTVGVAEAGSPFLEVQGTEADETIPAFFGSGITHGNDGNDTINGTNGNDVIYGDAGNDILNGNGGADYLEGGAGNDKLNGGAGNDTYVFGKGYGNDVISDNSGSNKIRFKGVKADEMYVTYPASGYGVILTIAETGETLTITDFRYSDIYRDFTLEFDDGREIAIYEEGSPFLNVRGTEGADAFSGFFSNSYIRGFNGDDTINGGNGSDIIEGGKGSDIINANNGNDTVYGGEGDDTLNGDGGADILDGGIGNDKLYGGTGNDTYIYGKGYGNDIISDNSGKNVINFGELNSTDVYVVYPSKGYDAILTVAATGETLTIKDFRYSDIYRDFKLIFADKTVGISEEGSPFLDVKGTKNDDTISMFFGGGSVQSYDGDDIINGTGGADVIYTGAGNDTLNGNGGADILDGGIGNDKLNGGTGNDTYIYGKGYGNDIISDNSGKNTINFGELNSTDVYVVYPSTGYDAILTVAATGETLTIKDFRYSDIYRDFKLIFKDKTLGVADPGSPFLDVKGTKTDDTIPMFFGGGSVQSYDGDDIINGTGGADAIYTGAGNDTLNGNGGADILDGGIGNDKLYGGTGNDTYIYDKGYGNDIISDNSGKNTINFGKLKSTDVYVVYPSTGYDAILTVAATGETLTIKDFRYSDIYRDFKLIFADKVMGVSDPGSPFLDIKGTKGGDNIPMFFGGGSAYGFEGDDIINGTGGADAMYGDIGDDTLNGNGGTDILDGGIGNDKLYGGTGNDTYIYGKDYGNDVISDNSGSNAIRFVGLNSTDVYVVYPSKGYDAILTVAATGETLTIKDFRYSGIYRDFKLIFEDKTIGVAEEGSPFLDIKGTKGGDSIPMFFGGGSAYGFEGDDIINGTDGADAMYGDIGDDTLNGNGGADILDGGVGNDKLNGGTGNDTYIYGKDYGNDVISDNSGSNAIRFVGLKSTDVYAVYPSSGYDAILTVAETGETLTIKDFRYSGIYRDFKLIFEDKTVTVSEEGSPFLDVRGTKAADTVPMFFGSGIANGFEGNDTINGTGGADTMYGGTGNDILNGNGGADILDGGEGNDKLYGGTGNDTYVFGENYGNDIIADNSGANKIRFVGLTPDDIKVSYPGSGYNAVITIKATEETLTIQDFRYSGIYRDFTLEFDDGTEAHIDLATAEIVIDVEGKEEVVEQTLTEYLTNIYTDEMAGTELTVENTVAADVADIASIGDENGEILDMSNIQAMILAENMSAFSSESQISNGINIGDITADSSALDQLLVNSSMQ</sequence>
<dbReference type="GO" id="GO:0016020">
    <property type="term" value="C:membrane"/>
    <property type="evidence" value="ECO:0007669"/>
    <property type="project" value="UniProtKB-SubCell"/>
</dbReference>
<dbReference type="EMBL" id="ATAX01000006">
    <property type="protein sequence ID" value="EWM55032.1"/>
    <property type="molecule type" value="Genomic_DNA"/>
</dbReference>
<dbReference type="InterPro" id="IPR003995">
    <property type="entry name" value="RTX_toxin_determinant-A"/>
</dbReference>
<evidence type="ECO:0000256" key="7">
    <source>
        <dbReference type="ARBA" id="ARBA00023136"/>
    </source>
</evidence>
<dbReference type="PANTHER" id="PTHR38340">
    <property type="entry name" value="S-LAYER PROTEIN"/>
    <property type="match status" value="1"/>
</dbReference>
<evidence type="ECO:0000313" key="9">
    <source>
        <dbReference type="EMBL" id="EWM55032.1"/>
    </source>
</evidence>
<keyword evidence="6" id="KW-0843">Virulence</keyword>
<evidence type="ECO:0008006" key="11">
    <source>
        <dbReference type="Google" id="ProtNLM"/>
    </source>
</evidence>
<dbReference type="OrthoDB" id="1814568at2"/>
<evidence type="ECO:0000256" key="1">
    <source>
        <dbReference type="ARBA" id="ARBA00004370"/>
    </source>
</evidence>
<keyword evidence="4" id="KW-0800">Toxin</keyword>
<keyword evidence="7" id="KW-0472">Membrane</keyword>
<dbReference type="GO" id="GO:0005576">
    <property type="term" value="C:extracellular region"/>
    <property type="evidence" value="ECO:0007669"/>
    <property type="project" value="UniProtKB-SubCell"/>
</dbReference>
<keyword evidence="5" id="KW-0677">Repeat</keyword>
<gene>
    <name evidence="9" type="ORF">RF007C_05010</name>
</gene>
<accession>W7V2H6</accession>
<organism evidence="9 10">
    <name type="scientific">Ruminococcus flavefaciens 007c</name>
    <dbReference type="NCBI Taxonomy" id="1341157"/>
    <lineage>
        <taxon>Bacteria</taxon>
        <taxon>Bacillati</taxon>
        <taxon>Bacillota</taxon>
        <taxon>Clostridia</taxon>
        <taxon>Eubacteriales</taxon>
        <taxon>Oscillospiraceae</taxon>
        <taxon>Ruminococcus</taxon>
    </lineage>
</organism>
<keyword evidence="3" id="KW-0964">Secreted</keyword>
<dbReference type="PRINTS" id="PR00313">
    <property type="entry name" value="CABNDNGRPT"/>
</dbReference>
<dbReference type="Pfam" id="PF00353">
    <property type="entry name" value="HemolysinCabind"/>
    <property type="match status" value="11"/>
</dbReference>
<evidence type="ECO:0000256" key="2">
    <source>
        <dbReference type="ARBA" id="ARBA00004613"/>
    </source>
</evidence>
<dbReference type="InterPro" id="IPR050557">
    <property type="entry name" value="RTX_toxin/Mannuronan_C5-epim"/>
</dbReference>
<dbReference type="eggNOG" id="COG2931">
    <property type="taxonomic scope" value="Bacteria"/>
</dbReference>
<evidence type="ECO:0000256" key="4">
    <source>
        <dbReference type="ARBA" id="ARBA00022656"/>
    </source>
</evidence>
<proteinExistence type="predicted"/>
<evidence type="ECO:0000313" key="10">
    <source>
        <dbReference type="Proteomes" id="UP000019365"/>
    </source>
</evidence>
<name>W7V2H6_RUMFL</name>